<dbReference type="EMBL" id="CP116805">
    <property type="protein sequence ID" value="WCL54884.1"/>
    <property type="molecule type" value="Genomic_DNA"/>
</dbReference>
<dbReference type="AlphaFoldDB" id="A0AAF0BL05"/>
<proteinExistence type="predicted"/>
<gene>
    <name evidence="2" type="ORF">PH603_03815</name>
</gene>
<dbReference type="KEGG" id="gso:PH603_03815"/>
<feature type="transmembrane region" description="Helical" evidence="1">
    <location>
        <begin position="121"/>
        <end position="141"/>
    </location>
</feature>
<accession>A0AAF0BL05</accession>
<evidence type="ECO:0000313" key="2">
    <source>
        <dbReference type="EMBL" id="WCL54884.1"/>
    </source>
</evidence>
<dbReference type="InterPro" id="IPR051311">
    <property type="entry name" value="DedA_domain"/>
</dbReference>
<evidence type="ECO:0000313" key="3">
    <source>
        <dbReference type="Proteomes" id="UP001217500"/>
    </source>
</evidence>
<organism evidence="2 3">
    <name type="scientific">Gimibacter soli</name>
    <dbReference type="NCBI Taxonomy" id="3024400"/>
    <lineage>
        <taxon>Bacteria</taxon>
        <taxon>Pseudomonadati</taxon>
        <taxon>Pseudomonadota</taxon>
        <taxon>Alphaproteobacteria</taxon>
        <taxon>Kordiimonadales</taxon>
        <taxon>Temperatibacteraceae</taxon>
        <taxon>Gimibacter</taxon>
    </lineage>
</organism>
<keyword evidence="3" id="KW-1185">Reference proteome</keyword>
<name>A0AAF0BL05_9PROT</name>
<dbReference type="PANTHER" id="PTHR42709:SF4">
    <property type="entry name" value="INNER MEMBRANE PROTEIN YQAA"/>
    <property type="match status" value="1"/>
</dbReference>
<feature type="transmembrane region" description="Helical" evidence="1">
    <location>
        <begin position="94"/>
        <end position="115"/>
    </location>
</feature>
<reference evidence="2" key="1">
    <citation type="submission" date="2023-01" db="EMBL/GenBank/DDBJ databases">
        <title>The genome sequence of Kordiimonadaceae bacterium 6D33.</title>
        <authorList>
            <person name="Liu Y."/>
        </authorList>
    </citation>
    <scope>NUCLEOTIDE SEQUENCE</scope>
    <source>
        <strain evidence="2">6D33</strain>
    </source>
</reference>
<evidence type="ECO:0000256" key="1">
    <source>
        <dbReference type="SAM" id="Phobius"/>
    </source>
</evidence>
<dbReference type="RefSeq" id="WP_289504615.1">
    <property type="nucleotide sequence ID" value="NZ_CP116805.1"/>
</dbReference>
<dbReference type="Proteomes" id="UP001217500">
    <property type="component" value="Chromosome"/>
</dbReference>
<sequence length="144" mass="15431">MTELSALGGLFLAAFLAATILPAQSEALLAGLIAGGAAPVMALVAVATVGNVLGSLTTWGLGLGIEHFRHRRWFPVKEEALARARRTYARWGRWTLLLSWVPFIGDPLVLVAGVMRERFYVVLPLLIVAKLGRYLVIAALVPAG</sequence>
<protein>
    <submittedName>
        <fullName evidence="2">DedA family protein</fullName>
    </submittedName>
</protein>
<dbReference type="PANTHER" id="PTHR42709">
    <property type="entry name" value="ALKALINE PHOSPHATASE LIKE PROTEIN"/>
    <property type="match status" value="1"/>
</dbReference>
<keyword evidence="1" id="KW-0812">Transmembrane</keyword>
<keyword evidence="1" id="KW-1133">Transmembrane helix</keyword>
<keyword evidence="1" id="KW-0472">Membrane</keyword>